<dbReference type="EMBL" id="CAJHIT010000002">
    <property type="protein sequence ID" value="CAD6499282.1"/>
    <property type="molecule type" value="Genomic_DNA"/>
</dbReference>
<comment type="caution">
    <text evidence="2">The sequence shown here is derived from an EMBL/GenBank/DDBJ whole genome shotgun (WGS) entry which is preliminary data.</text>
</comment>
<keyword evidence="1" id="KW-0732">Signal</keyword>
<sequence length="117" mass="13017">MKFLQLTGITVLLSQATSISVALLVPRSSDCSSTMSDPLANIKARINAIKLSGRALVSPNTYCENMAIKYKKPYFIPMKMEDDQNENNFFITSDGTRDLNYVVVTSSDGEVICHYRV</sequence>
<name>A0A9W4GBA9_BLUGR</name>
<evidence type="ECO:0000313" key="2">
    <source>
        <dbReference type="EMBL" id="CAD6499282.1"/>
    </source>
</evidence>
<evidence type="ECO:0000256" key="1">
    <source>
        <dbReference type="SAM" id="SignalP"/>
    </source>
</evidence>
<organism evidence="2 3">
    <name type="scientific">Blumeria graminis f. sp. triticale</name>
    <dbReference type="NCBI Taxonomy" id="1689686"/>
    <lineage>
        <taxon>Eukaryota</taxon>
        <taxon>Fungi</taxon>
        <taxon>Dikarya</taxon>
        <taxon>Ascomycota</taxon>
        <taxon>Pezizomycotina</taxon>
        <taxon>Leotiomycetes</taxon>
        <taxon>Erysiphales</taxon>
        <taxon>Erysiphaceae</taxon>
        <taxon>Blumeria</taxon>
    </lineage>
</organism>
<dbReference type="AlphaFoldDB" id="A0A9W4GBA9"/>
<accession>A0A9W4GBA9</accession>
<feature type="signal peptide" evidence="1">
    <location>
        <begin position="1"/>
        <end position="18"/>
    </location>
</feature>
<protein>
    <submittedName>
        <fullName evidence="2">BgTH12-03402</fullName>
    </submittedName>
</protein>
<proteinExistence type="predicted"/>
<gene>
    <name evidence="2" type="ORF">BGTH12_LOCUS640</name>
</gene>
<feature type="chain" id="PRO_5040928451" evidence="1">
    <location>
        <begin position="19"/>
        <end position="117"/>
    </location>
</feature>
<dbReference type="Proteomes" id="UP000683417">
    <property type="component" value="Unassembled WGS sequence"/>
</dbReference>
<evidence type="ECO:0000313" key="3">
    <source>
        <dbReference type="Proteomes" id="UP000683417"/>
    </source>
</evidence>
<reference evidence="2" key="1">
    <citation type="submission" date="2020-10" db="EMBL/GenBank/DDBJ databases">
        <authorList>
            <person name="Muller C M."/>
        </authorList>
    </citation>
    <scope>NUCLEOTIDE SEQUENCE</scope>
    <source>
        <strain evidence="2">THUN-12</strain>
    </source>
</reference>